<evidence type="ECO:0000256" key="2">
    <source>
        <dbReference type="SAM" id="SignalP"/>
    </source>
</evidence>
<sequence>MVHISYILLCSQITLFVLKQPNEGDADDGFKIRSWRSPSLPGFGKADDGINPPFSRYGNKMYDRQARDAYSLFCTIQVCGNNSNCSSLQPAIYIQVTSPFQGLEDLKGHSTLYLYHLKLYLKVFVLAPRICSTVLFVIFLLLP</sequence>
<gene>
    <name evidence="3" type="ORF">VNO80_25136</name>
</gene>
<proteinExistence type="predicted"/>
<name>A0AAN9LU21_PHACN</name>
<evidence type="ECO:0000313" key="3">
    <source>
        <dbReference type="EMBL" id="KAK7342192.1"/>
    </source>
</evidence>
<feature type="signal peptide" evidence="2">
    <location>
        <begin position="1"/>
        <end position="19"/>
    </location>
</feature>
<feature type="transmembrane region" description="Helical" evidence="1">
    <location>
        <begin position="119"/>
        <end position="142"/>
    </location>
</feature>
<comment type="caution">
    <text evidence="3">The sequence shown here is derived from an EMBL/GenBank/DDBJ whole genome shotgun (WGS) entry which is preliminary data.</text>
</comment>
<keyword evidence="1" id="KW-0472">Membrane</keyword>
<keyword evidence="1" id="KW-0812">Transmembrane</keyword>
<protein>
    <submittedName>
        <fullName evidence="3">Uncharacterized protein</fullName>
    </submittedName>
</protein>
<dbReference type="EMBL" id="JAYMYR010000009">
    <property type="protein sequence ID" value="KAK7342192.1"/>
    <property type="molecule type" value="Genomic_DNA"/>
</dbReference>
<reference evidence="3 4" key="1">
    <citation type="submission" date="2024-01" db="EMBL/GenBank/DDBJ databases">
        <title>The genomes of 5 underutilized Papilionoideae crops provide insights into root nodulation and disease resistanc.</title>
        <authorList>
            <person name="Jiang F."/>
        </authorList>
    </citation>
    <scope>NUCLEOTIDE SEQUENCE [LARGE SCALE GENOMIC DNA]</scope>
    <source>
        <strain evidence="3">JINMINGXINNONG_FW02</strain>
        <tissue evidence="3">Leaves</tissue>
    </source>
</reference>
<evidence type="ECO:0000256" key="1">
    <source>
        <dbReference type="SAM" id="Phobius"/>
    </source>
</evidence>
<dbReference type="Proteomes" id="UP001374584">
    <property type="component" value="Unassembled WGS sequence"/>
</dbReference>
<evidence type="ECO:0000313" key="4">
    <source>
        <dbReference type="Proteomes" id="UP001374584"/>
    </source>
</evidence>
<dbReference type="AlphaFoldDB" id="A0AAN9LU21"/>
<keyword evidence="1" id="KW-1133">Transmembrane helix</keyword>
<keyword evidence="2" id="KW-0732">Signal</keyword>
<accession>A0AAN9LU21</accession>
<keyword evidence="4" id="KW-1185">Reference proteome</keyword>
<organism evidence="3 4">
    <name type="scientific">Phaseolus coccineus</name>
    <name type="common">Scarlet runner bean</name>
    <name type="synonym">Phaseolus multiflorus</name>
    <dbReference type="NCBI Taxonomy" id="3886"/>
    <lineage>
        <taxon>Eukaryota</taxon>
        <taxon>Viridiplantae</taxon>
        <taxon>Streptophyta</taxon>
        <taxon>Embryophyta</taxon>
        <taxon>Tracheophyta</taxon>
        <taxon>Spermatophyta</taxon>
        <taxon>Magnoliopsida</taxon>
        <taxon>eudicotyledons</taxon>
        <taxon>Gunneridae</taxon>
        <taxon>Pentapetalae</taxon>
        <taxon>rosids</taxon>
        <taxon>fabids</taxon>
        <taxon>Fabales</taxon>
        <taxon>Fabaceae</taxon>
        <taxon>Papilionoideae</taxon>
        <taxon>50 kb inversion clade</taxon>
        <taxon>NPAAA clade</taxon>
        <taxon>indigoferoid/millettioid clade</taxon>
        <taxon>Phaseoleae</taxon>
        <taxon>Phaseolus</taxon>
    </lineage>
</organism>
<feature type="chain" id="PRO_5042916717" evidence="2">
    <location>
        <begin position="20"/>
        <end position="143"/>
    </location>
</feature>